<dbReference type="RefSeq" id="WP_175111958.1">
    <property type="nucleotide sequence ID" value="NZ_CADIKF010000024.1"/>
</dbReference>
<dbReference type="InterPro" id="IPR051783">
    <property type="entry name" value="NAD(P)-dependent_oxidoreduct"/>
</dbReference>
<evidence type="ECO:0000313" key="3">
    <source>
        <dbReference type="Proteomes" id="UP000494329"/>
    </source>
</evidence>
<gene>
    <name evidence="2" type="primary">gnu</name>
    <name evidence="2" type="ORF">LMG29739_03259</name>
</gene>
<evidence type="ECO:0000259" key="1">
    <source>
        <dbReference type="Pfam" id="PF01370"/>
    </source>
</evidence>
<keyword evidence="3" id="KW-1185">Reference proteome</keyword>
<dbReference type="SUPFAM" id="SSF51735">
    <property type="entry name" value="NAD(P)-binding Rossmann-fold domains"/>
    <property type="match status" value="1"/>
</dbReference>
<dbReference type="InterPro" id="IPR001509">
    <property type="entry name" value="Epimerase_deHydtase"/>
</dbReference>
<sequence>MQIAVTGANGFVGRALTALLCDAGHDVVALVRHTGACDARVRELPIADDNFASVAMGEPPLGPCDTLVHLAARVHMMHDDAADPLAAYRATNVQGALNAAHAARAAGARRIVFVSSVKALGEGEPGRPWREDDACAPVDPYGISKREAEQALFAFGSEHGIEIAVVRPPLVYGPGVRANFRGLMRAVDRGIPLPLGSIDARRSMVYVGNLADAIRTLATREAPVGGVYHVTDGDDLTVAGMVEAIARALGRPARLVPVPVAWLRGVGRLTGKTAQVDRLTSPLRLDGSRLRSELGWAPPWSVAQGLAETARAYKINC</sequence>
<feature type="domain" description="NAD-dependent epimerase/dehydratase" evidence="1">
    <location>
        <begin position="3"/>
        <end position="229"/>
    </location>
</feature>
<keyword evidence="2" id="KW-0413">Isomerase</keyword>
<protein>
    <submittedName>
        <fullName evidence="2">N-acetyl-alpha-D-glucosaminyl-diphospho-ditrans, octacis-undecaprenol 4-epimerase</fullName>
        <ecNumber evidence="2">5.1.3.26</ecNumber>
    </submittedName>
</protein>
<dbReference type="EC" id="5.1.3.26" evidence="2"/>
<dbReference type="GO" id="GO:0005737">
    <property type="term" value="C:cytoplasm"/>
    <property type="evidence" value="ECO:0007669"/>
    <property type="project" value="TreeGrafter"/>
</dbReference>
<evidence type="ECO:0000313" key="2">
    <source>
        <dbReference type="EMBL" id="CAB3759848.1"/>
    </source>
</evidence>
<dbReference type="AlphaFoldDB" id="A0A6J5E0C1"/>
<dbReference type="GO" id="GO:0004029">
    <property type="term" value="F:aldehyde dehydrogenase (NAD+) activity"/>
    <property type="evidence" value="ECO:0007669"/>
    <property type="project" value="TreeGrafter"/>
</dbReference>
<reference evidence="2 3" key="1">
    <citation type="submission" date="2020-04" db="EMBL/GenBank/DDBJ databases">
        <authorList>
            <person name="De Canck E."/>
        </authorList>
    </citation>
    <scope>NUCLEOTIDE SEQUENCE [LARGE SCALE GENOMIC DNA]</scope>
    <source>
        <strain evidence="2 3">LMG 29739</strain>
    </source>
</reference>
<dbReference type="Pfam" id="PF01370">
    <property type="entry name" value="Epimerase"/>
    <property type="match status" value="1"/>
</dbReference>
<accession>A0A6J5E0C1</accession>
<dbReference type="GO" id="GO:0016853">
    <property type="term" value="F:isomerase activity"/>
    <property type="evidence" value="ECO:0007669"/>
    <property type="project" value="UniProtKB-KW"/>
</dbReference>
<dbReference type="PANTHER" id="PTHR48079">
    <property type="entry name" value="PROTEIN YEEZ"/>
    <property type="match status" value="1"/>
</dbReference>
<dbReference type="PANTHER" id="PTHR48079:SF6">
    <property type="entry name" value="NAD(P)-BINDING DOMAIN-CONTAINING PROTEIN-RELATED"/>
    <property type="match status" value="1"/>
</dbReference>
<dbReference type="Gene3D" id="3.40.50.720">
    <property type="entry name" value="NAD(P)-binding Rossmann-like Domain"/>
    <property type="match status" value="1"/>
</dbReference>
<proteinExistence type="predicted"/>
<dbReference type="InterPro" id="IPR036291">
    <property type="entry name" value="NAD(P)-bd_dom_sf"/>
</dbReference>
<organism evidence="2 3">
    <name type="scientific">Paraburkholderia solisilvae</name>
    <dbReference type="NCBI Taxonomy" id="624376"/>
    <lineage>
        <taxon>Bacteria</taxon>
        <taxon>Pseudomonadati</taxon>
        <taxon>Pseudomonadota</taxon>
        <taxon>Betaproteobacteria</taxon>
        <taxon>Burkholderiales</taxon>
        <taxon>Burkholderiaceae</taxon>
        <taxon>Paraburkholderia</taxon>
    </lineage>
</organism>
<name>A0A6J5E0C1_9BURK</name>
<dbReference type="EMBL" id="CADIKF010000024">
    <property type="protein sequence ID" value="CAB3759848.1"/>
    <property type="molecule type" value="Genomic_DNA"/>
</dbReference>
<dbReference type="Proteomes" id="UP000494329">
    <property type="component" value="Unassembled WGS sequence"/>
</dbReference>